<proteinExistence type="predicted"/>
<dbReference type="RefSeq" id="WP_078815016.1">
    <property type="nucleotide sequence ID" value="NZ_FUYE01000015.1"/>
</dbReference>
<accession>A0A1T4YPE9</accession>
<reference evidence="3" key="1">
    <citation type="submission" date="2017-02" db="EMBL/GenBank/DDBJ databases">
        <authorList>
            <person name="Varghese N."/>
            <person name="Submissions S."/>
        </authorList>
    </citation>
    <scope>NUCLEOTIDE SEQUENCE [LARGE SCALE GENOMIC DNA]</scope>
    <source>
        <strain evidence="3">ATCC 700200</strain>
    </source>
</reference>
<evidence type="ECO:0000313" key="3">
    <source>
        <dbReference type="Proteomes" id="UP000190774"/>
    </source>
</evidence>
<dbReference type="OrthoDB" id="883085at2"/>
<organism evidence="2 3">
    <name type="scientific">Prosthecobacter debontii</name>
    <dbReference type="NCBI Taxonomy" id="48467"/>
    <lineage>
        <taxon>Bacteria</taxon>
        <taxon>Pseudomonadati</taxon>
        <taxon>Verrucomicrobiota</taxon>
        <taxon>Verrucomicrobiia</taxon>
        <taxon>Verrucomicrobiales</taxon>
        <taxon>Verrucomicrobiaceae</taxon>
        <taxon>Prosthecobacter</taxon>
    </lineage>
</organism>
<dbReference type="Proteomes" id="UP000190774">
    <property type="component" value="Unassembled WGS sequence"/>
</dbReference>
<dbReference type="InterPro" id="IPR036736">
    <property type="entry name" value="ACP-like_sf"/>
</dbReference>
<dbReference type="AlphaFoldDB" id="A0A1T4YPE9"/>
<dbReference type="PROSITE" id="PS50075">
    <property type="entry name" value="CARRIER"/>
    <property type="match status" value="1"/>
</dbReference>
<feature type="domain" description="Carrier" evidence="1">
    <location>
        <begin position="1"/>
        <end position="42"/>
    </location>
</feature>
<gene>
    <name evidence="2" type="ORF">SAMN02745166_03857</name>
</gene>
<dbReference type="Gene3D" id="1.10.1200.10">
    <property type="entry name" value="ACP-like"/>
    <property type="match status" value="1"/>
</dbReference>
<dbReference type="InterPro" id="IPR009081">
    <property type="entry name" value="PP-bd_ACP"/>
</dbReference>
<evidence type="ECO:0000259" key="1">
    <source>
        <dbReference type="PROSITE" id="PS50075"/>
    </source>
</evidence>
<dbReference type="EMBL" id="FUYE01000015">
    <property type="protein sequence ID" value="SKB03616.1"/>
    <property type="molecule type" value="Genomic_DNA"/>
</dbReference>
<keyword evidence="3" id="KW-1185">Reference proteome</keyword>
<sequence>MGLDSVEIVMSWEAALGVTITDAEATVIRTPRMAIDLLAAKLGAIDDARSACLTHRAFNRVRHGLVSGAGVHRAAISPEAKIRDLLPRPQRRARWQAVQAASGLPTLPRLDWGFGFLFAPTTVADLARSVVSTSPQALKSPHEPWTRHEIRTVVRTVVTEVCGAKDFSDDDDFVHDIGLD</sequence>
<evidence type="ECO:0000313" key="2">
    <source>
        <dbReference type="EMBL" id="SKB03616.1"/>
    </source>
</evidence>
<protein>
    <recommendedName>
        <fullName evidence="1">Carrier domain-containing protein</fullName>
    </recommendedName>
</protein>
<name>A0A1T4YPE9_9BACT</name>
<dbReference type="STRING" id="48467.SAMN02745166_03857"/>